<dbReference type="Pfam" id="PF00691">
    <property type="entry name" value="OmpA"/>
    <property type="match status" value="1"/>
</dbReference>
<dbReference type="PANTHER" id="PTHR30329">
    <property type="entry name" value="STATOR ELEMENT OF FLAGELLAR MOTOR COMPLEX"/>
    <property type="match status" value="1"/>
</dbReference>
<evidence type="ECO:0000313" key="7">
    <source>
        <dbReference type="EMBL" id="WQD36592.1"/>
    </source>
</evidence>
<organism evidence="7 8">
    <name type="scientific">Niabella yanshanensis</name>
    <dbReference type="NCBI Taxonomy" id="577386"/>
    <lineage>
        <taxon>Bacteria</taxon>
        <taxon>Pseudomonadati</taxon>
        <taxon>Bacteroidota</taxon>
        <taxon>Chitinophagia</taxon>
        <taxon>Chitinophagales</taxon>
        <taxon>Chitinophagaceae</taxon>
        <taxon>Niabella</taxon>
    </lineage>
</organism>
<sequence>MKKIFILLCVLQTLMFAVTAQTNPYGPARNGLGASFRGGYDLLPFYNNNTPYINYKGGFAAGASFNYYWSWLGLGGDFDYIQNSPKSNYPTSAYNSSVLDLKEDKVTRMFYGIGPSFKYQRDEKFAAELFLRGGLTHIKGGYTNLSVVAPAQLLNHHAGYDAKNVLSAKVQAQFSYYFTRSVGLHAGVYYLRHFQTPELTNAKLGFSAAYLPFTGENTGSQPSLVQRNNACNCDISSLGAFAGVSIQLPKKKKQPAPKEECNTCDNYALAITAKDQYTGEILPNTDVVIKNVYGEIIQSGATNNYGVIVFNNIRPDNYSIAGKLFDIDLKGALANKNEFEPNQTLQKEILYADDRFILRGQVVECNVANPLSGASVVLTNTVKAEQKTTNTNDKGAFIFQALQNAAYSVYAKKNDYFSQTEMISTQNFDRNKTLFIKLEVCMEKTDCGKAIILKNIYYDLDKYFIREDAKPELRKLAQFMKDNPGVKVELSSHTDSRASDTYNMNLSQKRADAAVEYLVLQGIQKERLIPMGYGERKLLNRCKDGVDCSEADHQLNRRTEIKVICPDSR</sequence>
<dbReference type="Proteomes" id="UP001325680">
    <property type="component" value="Chromosome"/>
</dbReference>
<dbReference type="InterPro" id="IPR036737">
    <property type="entry name" value="OmpA-like_sf"/>
</dbReference>
<dbReference type="InterPro" id="IPR006664">
    <property type="entry name" value="OMP_bac"/>
</dbReference>
<dbReference type="Pfam" id="PF13620">
    <property type="entry name" value="CarboxypepD_reg"/>
    <property type="match status" value="1"/>
</dbReference>
<feature type="domain" description="OmpA-like" evidence="6">
    <location>
        <begin position="445"/>
        <end position="567"/>
    </location>
</feature>
<proteinExistence type="predicted"/>
<reference evidence="7 8" key="1">
    <citation type="submission" date="2023-12" db="EMBL/GenBank/DDBJ databases">
        <title>Genome sequencing and assembly of bacterial species from a model synthetic community.</title>
        <authorList>
            <person name="Hogle S.L."/>
        </authorList>
    </citation>
    <scope>NUCLEOTIDE SEQUENCE [LARGE SCALE GENOMIC DNA]</scope>
    <source>
        <strain evidence="7 8">HAMBI_3031</strain>
    </source>
</reference>
<feature type="chain" id="PRO_5047314096" evidence="5">
    <location>
        <begin position="21"/>
        <end position="569"/>
    </location>
</feature>
<dbReference type="Gene3D" id="3.30.1330.60">
    <property type="entry name" value="OmpA-like domain"/>
    <property type="match status" value="1"/>
</dbReference>
<comment type="subcellular location">
    <subcellularLocation>
        <location evidence="1">Cell outer membrane</location>
    </subcellularLocation>
</comment>
<dbReference type="RefSeq" id="WP_114790214.1">
    <property type="nucleotide sequence ID" value="NZ_CP139960.1"/>
</dbReference>
<keyword evidence="3" id="KW-0998">Cell outer membrane</keyword>
<name>A0ABZ0W062_9BACT</name>
<accession>A0ABZ0W062</accession>
<dbReference type="InterPro" id="IPR050330">
    <property type="entry name" value="Bact_OuterMem_StrucFunc"/>
</dbReference>
<dbReference type="SUPFAM" id="SSF49478">
    <property type="entry name" value="Cna protein B-type domain"/>
    <property type="match status" value="1"/>
</dbReference>
<dbReference type="SUPFAM" id="SSF103088">
    <property type="entry name" value="OmpA-like"/>
    <property type="match status" value="1"/>
</dbReference>
<keyword evidence="5" id="KW-0732">Signal</keyword>
<evidence type="ECO:0000256" key="2">
    <source>
        <dbReference type="ARBA" id="ARBA00023136"/>
    </source>
</evidence>
<evidence type="ECO:0000256" key="4">
    <source>
        <dbReference type="PROSITE-ProRule" id="PRU00473"/>
    </source>
</evidence>
<evidence type="ECO:0000313" key="8">
    <source>
        <dbReference type="Proteomes" id="UP001325680"/>
    </source>
</evidence>
<keyword evidence="8" id="KW-1185">Reference proteome</keyword>
<dbReference type="PRINTS" id="PR01021">
    <property type="entry name" value="OMPADOMAIN"/>
</dbReference>
<evidence type="ECO:0000256" key="3">
    <source>
        <dbReference type="ARBA" id="ARBA00023237"/>
    </source>
</evidence>
<dbReference type="PROSITE" id="PS51123">
    <property type="entry name" value="OMPA_2"/>
    <property type="match status" value="1"/>
</dbReference>
<gene>
    <name evidence="7" type="ORF">U0035_13040</name>
</gene>
<feature type="signal peptide" evidence="5">
    <location>
        <begin position="1"/>
        <end position="20"/>
    </location>
</feature>
<dbReference type="EMBL" id="CP139960">
    <property type="protein sequence ID" value="WQD36592.1"/>
    <property type="molecule type" value="Genomic_DNA"/>
</dbReference>
<protein>
    <submittedName>
        <fullName evidence="7">OmpA family protein</fullName>
    </submittedName>
</protein>
<dbReference type="InterPro" id="IPR013783">
    <property type="entry name" value="Ig-like_fold"/>
</dbReference>
<dbReference type="PANTHER" id="PTHR30329:SF21">
    <property type="entry name" value="LIPOPROTEIN YIAD-RELATED"/>
    <property type="match status" value="1"/>
</dbReference>
<keyword evidence="2 4" id="KW-0472">Membrane</keyword>
<dbReference type="CDD" id="cd07185">
    <property type="entry name" value="OmpA_C-like"/>
    <property type="match status" value="1"/>
</dbReference>
<evidence type="ECO:0000256" key="1">
    <source>
        <dbReference type="ARBA" id="ARBA00004442"/>
    </source>
</evidence>
<dbReference type="Gene3D" id="2.60.40.10">
    <property type="entry name" value="Immunoglobulins"/>
    <property type="match status" value="1"/>
</dbReference>
<evidence type="ECO:0000256" key="5">
    <source>
        <dbReference type="SAM" id="SignalP"/>
    </source>
</evidence>
<dbReference type="InterPro" id="IPR006665">
    <property type="entry name" value="OmpA-like"/>
</dbReference>
<evidence type="ECO:0000259" key="6">
    <source>
        <dbReference type="PROSITE" id="PS51123"/>
    </source>
</evidence>